<dbReference type="EMBL" id="BMAW01050751">
    <property type="protein sequence ID" value="GFS76822.1"/>
    <property type="molecule type" value="Genomic_DNA"/>
</dbReference>
<evidence type="ECO:0000313" key="1">
    <source>
        <dbReference type="EMBL" id="GFS76822.1"/>
    </source>
</evidence>
<accession>A0A8X6T327</accession>
<dbReference type="Proteomes" id="UP000887013">
    <property type="component" value="Unassembled WGS sequence"/>
</dbReference>
<reference evidence="1" key="1">
    <citation type="submission" date="2020-08" db="EMBL/GenBank/DDBJ databases">
        <title>Multicomponent nature underlies the extraordinary mechanical properties of spider dragline silk.</title>
        <authorList>
            <person name="Kono N."/>
            <person name="Nakamura H."/>
            <person name="Mori M."/>
            <person name="Yoshida Y."/>
            <person name="Ohtoshi R."/>
            <person name="Malay A.D."/>
            <person name="Moran D.A.P."/>
            <person name="Tomita M."/>
            <person name="Numata K."/>
            <person name="Arakawa K."/>
        </authorList>
    </citation>
    <scope>NUCLEOTIDE SEQUENCE</scope>
</reference>
<proteinExistence type="predicted"/>
<keyword evidence="2" id="KW-1185">Reference proteome</keyword>
<evidence type="ECO:0000313" key="2">
    <source>
        <dbReference type="Proteomes" id="UP000887013"/>
    </source>
</evidence>
<comment type="caution">
    <text evidence="1">The sequence shown here is derived from an EMBL/GenBank/DDBJ whole genome shotgun (WGS) entry which is preliminary data.</text>
</comment>
<gene>
    <name evidence="1" type="ORF">NPIL_292291</name>
</gene>
<dbReference type="AlphaFoldDB" id="A0A8X6T327"/>
<sequence>MKKAPECRERSVAEAKSGSAIWLRHVTAIDGPRPLGSLPAKQLAGQEKLIVAISGWCEWLRLVRTPYRVLPASAKWLRRGGSHLSSCRPVKRKRRVIFSFRKSCRSVKEVTALWFPMREPAGQWFVVTACWDPMQDPAGHCGEGTGIVPISRRSYSVNGFLSETAGQGGRVDTPLFWGWGR</sequence>
<protein>
    <submittedName>
        <fullName evidence="1">Uncharacterized protein</fullName>
    </submittedName>
</protein>
<name>A0A8X6T327_NEPPI</name>
<organism evidence="1 2">
    <name type="scientific">Nephila pilipes</name>
    <name type="common">Giant wood spider</name>
    <name type="synonym">Nephila maculata</name>
    <dbReference type="NCBI Taxonomy" id="299642"/>
    <lineage>
        <taxon>Eukaryota</taxon>
        <taxon>Metazoa</taxon>
        <taxon>Ecdysozoa</taxon>
        <taxon>Arthropoda</taxon>
        <taxon>Chelicerata</taxon>
        <taxon>Arachnida</taxon>
        <taxon>Araneae</taxon>
        <taxon>Araneomorphae</taxon>
        <taxon>Entelegynae</taxon>
        <taxon>Araneoidea</taxon>
        <taxon>Nephilidae</taxon>
        <taxon>Nephila</taxon>
    </lineage>
</organism>